<evidence type="ECO:0000313" key="5">
    <source>
        <dbReference type="Proteomes" id="UP000799421"/>
    </source>
</evidence>
<evidence type="ECO:0000313" key="4">
    <source>
        <dbReference type="EMBL" id="KAF2860295.1"/>
    </source>
</evidence>
<name>A0A6A7C040_9PEZI</name>
<dbReference type="GO" id="GO:0003723">
    <property type="term" value="F:RNA binding"/>
    <property type="evidence" value="ECO:0007669"/>
    <property type="project" value="UniProtKB-KW"/>
</dbReference>
<dbReference type="InterPro" id="IPR006569">
    <property type="entry name" value="CID_dom"/>
</dbReference>
<dbReference type="PANTHER" id="PTHR23140">
    <property type="entry name" value="RNA PROCESSING PROTEIN LD23810P"/>
    <property type="match status" value="1"/>
</dbReference>
<gene>
    <name evidence="4" type="ORF">K470DRAFT_73401</name>
</gene>
<dbReference type="Proteomes" id="UP000799421">
    <property type="component" value="Unassembled WGS sequence"/>
</dbReference>
<dbReference type="InterPro" id="IPR051485">
    <property type="entry name" value="SR-CTD_assoc_factor"/>
</dbReference>
<dbReference type="Gene3D" id="1.25.40.90">
    <property type="match status" value="1"/>
</dbReference>
<proteinExistence type="predicted"/>
<evidence type="ECO:0000259" key="3">
    <source>
        <dbReference type="PROSITE" id="PS51391"/>
    </source>
</evidence>
<feature type="region of interest" description="Disordered" evidence="2">
    <location>
        <begin position="329"/>
        <end position="354"/>
    </location>
</feature>
<feature type="region of interest" description="Disordered" evidence="2">
    <location>
        <begin position="180"/>
        <end position="217"/>
    </location>
</feature>
<feature type="compositionally biased region" description="Basic and acidic residues" evidence="2">
    <location>
        <begin position="19"/>
        <end position="30"/>
    </location>
</feature>
<dbReference type="PANTHER" id="PTHR23140:SF0">
    <property type="entry name" value="U2 SNRNP-ASSOCIATED SURP MOTIF-CONTAINING PROTEIN"/>
    <property type="match status" value="1"/>
</dbReference>
<dbReference type="EMBL" id="MU005983">
    <property type="protein sequence ID" value="KAF2860295.1"/>
    <property type="molecule type" value="Genomic_DNA"/>
</dbReference>
<feature type="region of interest" description="Disordered" evidence="2">
    <location>
        <begin position="1"/>
        <end position="76"/>
    </location>
</feature>
<evidence type="ECO:0000256" key="1">
    <source>
        <dbReference type="ARBA" id="ARBA00022884"/>
    </source>
</evidence>
<sequence length="584" mass="64995">MDPAFPDVSSKLAAPKKRSAFEKERQAAEAKRRRAEAENAAALKAFEDDFADDAPANHAAAPPKRKRALDEARELQHDRAKPLTAIVAPADHEVEAPKPAVQLSSLPPNYTERHVQELLQDSCKIHSIEFRPGMAARRSRTAVAILSTDAGEVDAAVVKLRDKYLGCGYYLSIARHLASSTARPRQSSPEPFGAERQSATSSFAPPEAYHSTARRQPKSELIVSVQPPFDMSTVRAIHVLVEKLLLQTDPMRALELEATLMALPSVQMDERMAFLYDSQSPAGIYYRHLLWTSGSTGDPQRPFSDTNFTFRSSEVPFANLASLREAITHKDYDSSEEEGDSDSEAEQRPAGRKRRTPLKMARLTFLLSRLPTTNAKLRRGDVARVTHFAVAHAATIGADAIVDLLLLNVEKPFAFSRAARYEQDDELDDADDYDPEVGVDLTAAPTTNASEDPSNAKLIGLYLISDLLSCSSTAGAKDAWKFRSFFETALVERRTFVRLGQLAKKLAWGKLKAELWRRKVAIVLDIWEGWSVFDAEVLRQLREHFDGGDDREEREERFGPVHAQEQMTVPKARFKRVDSTTLAG</sequence>
<keyword evidence="5" id="KW-1185">Reference proteome</keyword>
<dbReference type="InterPro" id="IPR008942">
    <property type="entry name" value="ENTH_VHS"/>
</dbReference>
<protein>
    <recommendedName>
        <fullName evidence="3">CID domain-containing protein</fullName>
    </recommendedName>
</protein>
<feature type="compositionally biased region" description="Low complexity" evidence="2">
    <location>
        <begin position="53"/>
        <end position="62"/>
    </location>
</feature>
<dbReference type="OrthoDB" id="377209at2759"/>
<dbReference type="GO" id="GO:0005634">
    <property type="term" value="C:nucleus"/>
    <property type="evidence" value="ECO:0007669"/>
    <property type="project" value="TreeGrafter"/>
</dbReference>
<reference evidence="4" key="1">
    <citation type="journal article" date="2020" name="Stud. Mycol.">
        <title>101 Dothideomycetes genomes: a test case for predicting lifestyles and emergence of pathogens.</title>
        <authorList>
            <person name="Haridas S."/>
            <person name="Albert R."/>
            <person name="Binder M."/>
            <person name="Bloem J."/>
            <person name="Labutti K."/>
            <person name="Salamov A."/>
            <person name="Andreopoulos B."/>
            <person name="Baker S."/>
            <person name="Barry K."/>
            <person name="Bills G."/>
            <person name="Bluhm B."/>
            <person name="Cannon C."/>
            <person name="Castanera R."/>
            <person name="Culley D."/>
            <person name="Daum C."/>
            <person name="Ezra D."/>
            <person name="Gonzalez J."/>
            <person name="Henrissat B."/>
            <person name="Kuo A."/>
            <person name="Liang C."/>
            <person name="Lipzen A."/>
            <person name="Lutzoni F."/>
            <person name="Magnuson J."/>
            <person name="Mondo S."/>
            <person name="Nolan M."/>
            <person name="Ohm R."/>
            <person name="Pangilinan J."/>
            <person name="Park H.-J."/>
            <person name="Ramirez L."/>
            <person name="Alfaro M."/>
            <person name="Sun H."/>
            <person name="Tritt A."/>
            <person name="Yoshinaga Y."/>
            <person name="Zwiers L.-H."/>
            <person name="Turgeon B."/>
            <person name="Goodwin S."/>
            <person name="Spatafora J."/>
            <person name="Crous P."/>
            <person name="Grigoriev I."/>
        </authorList>
    </citation>
    <scope>NUCLEOTIDE SEQUENCE</scope>
    <source>
        <strain evidence="4">CBS 480.64</strain>
    </source>
</reference>
<organism evidence="4 5">
    <name type="scientific">Piedraia hortae CBS 480.64</name>
    <dbReference type="NCBI Taxonomy" id="1314780"/>
    <lineage>
        <taxon>Eukaryota</taxon>
        <taxon>Fungi</taxon>
        <taxon>Dikarya</taxon>
        <taxon>Ascomycota</taxon>
        <taxon>Pezizomycotina</taxon>
        <taxon>Dothideomycetes</taxon>
        <taxon>Dothideomycetidae</taxon>
        <taxon>Capnodiales</taxon>
        <taxon>Piedraiaceae</taxon>
        <taxon>Piedraia</taxon>
    </lineage>
</organism>
<feature type="domain" description="CID" evidence="3">
    <location>
        <begin position="355"/>
        <end position="549"/>
    </location>
</feature>
<accession>A0A6A7C040</accession>
<feature type="compositionally biased region" description="Acidic residues" evidence="2">
    <location>
        <begin position="334"/>
        <end position="344"/>
    </location>
</feature>
<dbReference type="AlphaFoldDB" id="A0A6A7C040"/>
<evidence type="ECO:0000256" key="2">
    <source>
        <dbReference type="SAM" id="MobiDB-lite"/>
    </source>
</evidence>
<keyword evidence="1" id="KW-0694">RNA-binding</keyword>
<feature type="compositionally biased region" description="Polar residues" evidence="2">
    <location>
        <begin position="180"/>
        <end position="189"/>
    </location>
</feature>
<dbReference type="PROSITE" id="PS51391">
    <property type="entry name" value="CID"/>
    <property type="match status" value="1"/>
</dbReference>